<evidence type="ECO:0000256" key="2">
    <source>
        <dbReference type="ARBA" id="ARBA00008973"/>
    </source>
</evidence>
<evidence type="ECO:0000313" key="9">
    <source>
        <dbReference type="Proteomes" id="UP000295122"/>
    </source>
</evidence>
<evidence type="ECO:0000256" key="6">
    <source>
        <dbReference type="ARBA" id="ARBA00023288"/>
    </source>
</evidence>
<feature type="chain" id="PRO_5020936752" evidence="7">
    <location>
        <begin position="26"/>
        <end position="264"/>
    </location>
</feature>
<dbReference type="PANTHER" id="PTHR30429">
    <property type="entry name" value="D-METHIONINE-BINDING LIPOPROTEIN METQ"/>
    <property type="match status" value="1"/>
</dbReference>
<evidence type="ECO:0000256" key="1">
    <source>
        <dbReference type="ARBA" id="ARBA00004635"/>
    </source>
</evidence>
<keyword evidence="9" id="KW-1185">Reference proteome</keyword>
<evidence type="ECO:0000256" key="4">
    <source>
        <dbReference type="ARBA" id="ARBA00023136"/>
    </source>
</evidence>
<dbReference type="OrthoDB" id="9812878at2"/>
<comment type="similarity">
    <text evidence="2">Belongs to the NlpA lipoprotein family.</text>
</comment>
<keyword evidence="3 7" id="KW-0732">Signal</keyword>
<protein>
    <submittedName>
        <fullName evidence="8">D-methionine transport system substrate-binding protein</fullName>
    </submittedName>
</protein>
<dbReference type="Pfam" id="PF03180">
    <property type="entry name" value="Lipoprotein_9"/>
    <property type="match status" value="1"/>
</dbReference>
<name>A0A4R7BMX4_9HYPH</name>
<keyword evidence="5" id="KW-0564">Palmitate</keyword>
<accession>A0A4R7BMX4</accession>
<reference evidence="8 9" key="1">
    <citation type="submission" date="2019-03" db="EMBL/GenBank/DDBJ databases">
        <title>Genomic Encyclopedia of Type Strains, Phase IV (KMG-IV): sequencing the most valuable type-strain genomes for metagenomic binning, comparative biology and taxonomic classification.</title>
        <authorList>
            <person name="Goeker M."/>
        </authorList>
    </citation>
    <scope>NUCLEOTIDE SEQUENCE [LARGE SCALE GENOMIC DNA]</scope>
    <source>
        <strain evidence="8 9">DSM 25903</strain>
    </source>
</reference>
<keyword evidence="6" id="KW-0449">Lipoprotein</keyword>
<proteinExistence type="inferred from homology"/>
<feature type="signal peptide" evidence="7">
    <location>
        <begin position="1"/>
        <end position="25"/>
    </location>
</feature>
<evidence type="ECO:0000256" key="5">
    <source>
        <dbReference type="ARBA" id="ARBA00023139"/>
    </source>
</evidence>
<dbReference type="GO" id="GO:0016020">
    <property type="term" value="C:membrane"/>
    <property type="evidence" value="ECO:0007669"/>
    <property type="project" value="UniProtKB-SubCell"/>
</dbReference>
<dbReference type="PANTHER" id="PTHR30429:SF1">
    <property type="entry name" value="D-METHIONINE-BINDING LIPOPROTEIN METQ-RELATED"/>
    <property type="match status" value="1"/>
</dbReference>
<evidence type="ECO:0000256" key="7">
    <source>
        <dbReference type="SAM" id="SignalP"/>
    </source>
</evidence>
<dbReference type="Gene3D" id="3.40.190.10">
    <property type="entry name" value="Periplasmic binding protein-like II"/>
    <property type="match status" value="2"/>
</dbReference>
<keyword evidence="4" id="KW-0472">Membrane</keyword>
<evidence type="ECO:0000256" key="3">
    <source>
        <dbReference type="ARBA" id="ARBA00022729"/>
    </source>
</evidence>
<evidence type="ECO:0000313" key="8">
    <source>
        <dbReference type="EMBL" id="TDR85256.1"/>
    </source>
</evidence>
<dbReference type="AlphaFoldDB" id="A0A4R7BMX4"/>
<comment type="caution">
    <text evidence="8">The sequence shown here is derived from an EMBL/GenBank/DDBJ whole genome shotgun (WGS) entry which is preliminary data.</text>
</comment>
<gene>
    <name evidence="8" type="ORF">EV668_4805</name>
</gene>
<dbReference type="SUPFAM" id="SSF53850">
    <property type="entry name" value="Periplasmic binding protein-like II"/>
    <property type="match status" value="1"/>
</dbReference>
<sequence length="264" mass="28708">MPTALSRRLLIGAAAFILAATQAAAAEPLKIGVSAGPLADVLKLTNEIAKKKGIEVRLVEFTDWITPNEAVNSGDLDANFFQHAAFLATQSAHRGFRLVQVDKAGVIVPVGLFSRKIKSLDEIKEGDRVAISNDTINGGRALLLLERAGLIKLKPGIGLRATPLDVVDNPKRLRFVELDAAQIYRSLDDVTVGMVNLTFLIPAGGDPRSALIVDRTVEDQLVLRFVSRPENKDDPRLRSYVDVFKSPEVKSYIEAKLPAFIAAF</sequence>
<dbReference type="InterPro" id="IPR004872">
    <property type="entry name" value="Lipoprotein_NlpA"/>
</dbReference>
<comment type="subcellular location">
    <subcellularLocation>
        <location evidence="1">Membrane</location>
        <topology evidence="1">Lipid-anchor</topology>
    </subcellularLocation>
</comment>
<organism evidence="8 9">
    <name type="scientific">Enterovirga rhinocerotis</name>
    <dbReference type="NCBI Taxonomy" id="1339210"/>
    <lineage>
        <taxon>Bacteria</taxon>
        <taxon>Pseudomonadati</taxon>
        <taxon>Pseudomonadota</taxon>
        <taxon>Alphaproteobacteria</taxon>
        <taxon>Hyphomicrobiales</taxon>
        <taxon>Methylobacteriaceae</taxon>
        <taxon>Enterovirga</taxon>
    </lineage>
</organism>
<dbReference type="Proteomes" id="UP000295122">
    <property type="component" value="Unassembled WGS sequence"/>
</dbReference>
<dbReference type="EMBL" id="SNZR01000018">
    <property type="protein sequence ID" value="TDR85256.1"/>
    <property type="molecule type" value="Genomic_DNA"/>
</dbReference>